<evidence type="ECO:0000259" key="8">
    <source>
        <dbReference type="PROSITE" id="PS50943"/>
    </source>
</evidence>
<organism evidence="9 10">
    <name type="scientific">Lachnospira intestinalis</name>
    <dbReference type="NCBI Taxonomy" id="3133158"/>
    <lineage>
        <taxon>Bacteria</taxon>
        <taxon>Bacillati</taxon>
        <taxon>Bacillota</taxon>
        <taxon>Clostridia</taxon>
        <taxon>Lachnospirales</taxon>
        <taxon>Lachnospiraceae</taxon>
        <taxon>Lachnospira</taxon>
    </lineage>
</organism>
<keyword evidence="6 7" id="KW-0804">Transcription</keyword>
<dbReference type="InterPro" id="IPR007627">
    <property type="entry name" value="RNA_pol_sigma70_r2"/>
</dbReference>
<evidence type="ECO:0000256" key="4">
    <source>
        <dbReference type="ARBA" id="ARBA00023082"/>
    </source>
</evidence>
<evidence type="ECO:0000256" key="6">
    <source>
        <dbReference type="ARBA" id="ARBA00023163"/>
    </source>
</evidence>
<dbReference type="InterPro" id="IPR014284">
    <property type="entry name" value="RNA_pol_sigma-70_dom"/>
</dbReference>
<evidence type="ECO:0000256" key="2">
    <source>
        <dbReference type="ARBA" id="ARBA00022969"/>
    </source>
</evidence>
<dbReference type="PANTHER" id="PTHR30376:SF3">
    <property type="entry name" value="RNA POLYMERASE SIGMA FACTOR RPOH"/>
    <property type="match status" value="1"/>
</dbReference>
<dbReference type="InterPro" id="IPR000943">
    <property type="entry name" value="RNA_pol_sigma70"/>
</dbReference>
<evidence type="ECO:0000313" key="9">
    <source>
        <dbReference type="EMBL" id="MEQ2535486.1"/>
    </source>
</evidence>
<name>A0ABV1GPW5_9FIRM</name>
<dbReference type="Gene3D" id="1.20.120.1810">
    <property type="match status" value="1"/>
</dbReference>
<proteinExistence type="inferred from homology"/>
<dbReference type="InterPro" id="IPR050813">
    <property type="entry name" value="Sigma-70_Factor"/>
</dbReference>
<dbReference type="InterPro" id="IPR007630">
    <property type="entry name" value="RNA_pol_sigma70_r4"/>
</dbReference>
<dbReference type="PRINTS" id="PR00046">
    <property type="entry name" value="SIGMA70FCT"/>
</dbReference>
<evidence type="ECO:0000256" key="5">
    <source>
        <dbReference type="ARBA" id="ARBA00023125"/>
    </source>
</evidence>
<comment type="caution">
    <text evidence="9">The sequence shown here is derived from an EMBL/GenBank/DDBJ whole genome shotgun (WGS) entry which is preliminary data.</text>
</comment>
<reference evidence="9 10" key="1">
    <citation type="submission" date="2024-03" db="EMBL/GenBank/DDBJ databases">
        <title>Human intestinal bacterial collection.</title>
        <authorList>
            <person name="Pauvert C."/>
            <person name="Hitch T.C.A."/>
            <person name="Clavel T."/>
        </authorList>
    </citation>
    <scope>NUCLEOTIDE SEQUENCE [LARGE SCALE GENOMIC DNA]</scope>
    <source>
        <strain evidence="9 10">CLA-JM-H10</strain>
    </source>
</reference>
<evidence type="ECO:0000256" key="3">
    <source>
        <dbReference type="ARBA" id="ARBA00023015"/>
    </source>
</evidence>
<dbReference type="InterPro" id="IPR013325">
    <property type="entry name" value="RNA_pol_sigma_r2"/>
</dbReference>
<dbReference type="InterPro" id="IPR036388">
    <property type="entry name" value="WH-like_DNA-bd_sf"/>
</dbReference>
<dbReference type="PROSITE" id="PS50943">
    <property type="entry name" value="HTH_CROC1"/>
    <property type="match status" value="1"/>
</dbReference>
<dbReference type="PIRSF" id="PIRSF000770">
    <property type="entry name" value="RNA_pol_sigma-SigE/K"/>
    <property type="match status" value="1"/>
</dbReference>
<dbReference type="InterPro" id="IPR001387">
    <property type="entry name" value="Cro/C1-type_HTH"/>
</dbReference>
<comment type="function">
    <text evidence="7">Sigma factors are initiation factors that promote the attachment of RNA polymerase to specific initiation sites and are then released.</text>
</comment>
<dbReference type="PROSITE" id="PS00716">
    <property type="entry name" value="SIGMA70_2"/>
    <property type="match status" value="1"/>
</dbReference>
<evidence type="ECO:0000256" key="1">
    <source>
        <dbReference type="ARBA" id="ARBA00007788"/>
    </source>
</evidence>
<dbReference type="SUPFAM" id="SSF88946">
    <property type="entry name" value="Sigma2 domain of RNA polymerase sigma factors"/>
    <property type="match status" value="1"/>
</dbReference>
<protein>
    <recommendedName>
        <fullName evidence="7">RNA polymerase sigma factor</fullName>
    </recommendedName>
</protein>
<dbReference type="InterPro" id="IPR013324">
    <property type="entry name" value="RNA_pol_sigma_r3/r4-like"/>
</dbReference>
<keyword evidence="3 7" id="KW-0805">Transcription regulation</keyword>
<dbReference type="NCBIfam" id="NF004471">
    <property type="entry name" value="PRK05803.1"/>
    <property type="match status" value="1"/>
</dbReference>
<dbReference type="NCBIfam" id="TIGR02937">
    <property type="entry name" value="sigma70-ECF"/>
    <property type="match status" value="1"/>
</dbReference>
<comment type="similarity">
    <text evidence="1 7">Belongs to the sigma-70 factor family.</text>
</comment>
<keyword evidence="10" id="KW-1185">Reference proteome</keyword>
<dbReference type="Proteomes" id="UP001480973">
    <property type="component" value="Unassembled WGS sequence"/>
</dbReference>
<sequence length="219" mass="25147">MNVCLGCLSLKSFEKPLSAEEEKEILERLYNGDNKARDILVEKNMRLVAHMTKKYSTPDRDVRDLISVGTVGLIKAINSFKPDKGIRFATYAAKCIDNELLMMLRSEKKKSREVSIYEPIGTDKEGNEISIIEIVSDEEKDIVEDCIFDERIACLYKKMGRVLNKREMTVISERYGLFGNDEKTQCELAKELGISRSYVSRIEKKALEKLKKLLEDNHL</sequence>
<gene>
    <name evidence="9" type="primary">sigK</name>
    <name evidence="9" type="ORF">WMO38_10200</name>
</gene>
<dbReference type="PROSITE" id="PS00715">
    <property type="entry name" value="SIGMA70_1"/>
    <property type="match status" value="1"/>
</dbReference>
<dbReference type="PANTHER" id="PTHR30376">
    <property type="entry name" value="SIGMA FACTOR RPOH HEAT SHOCK RELATED"/>
    <property type="match status" value="1"/>
</dbReference>
<dbReference type="Gene3D" id="1.10.10.10">
    <property type="entry name" value="Winged helix-like DNA-binding domain superfamily/Winged helix DNA-binding domain"/>
    <property type="match status" value="1"/>
</dbReference>
<dbReference type="SUPFAM" id="SSF88659">
    <property type="entry name" value="Sigma3 and sigma4 domains of RNA polymerase sigma factors"/>
    <property type="match status" value="1"/>
</dbReference>
<dbReference type="Pfam" id="PF04545">
    <property type="entry name" value="Sigma70_r4"/>
    <property type="match status" value="1"/>
</dbReference>
<accession>A0ABV1GPW5</accession>
<feature type="domain" description="HTH cro/C1-type" evidence="8">
    <location>
        <begin position="184"/>
        <end position="204"/>
    </location>
</feature>
<keyword evidence="2" id="KW-0749">Sporulation</keyword>
<keyword evidence="4 7" id="KW-0731">Sigma factor</keyword>
<evidence type="ECO:0000313" key="10">
    <source>
        <dbReference type="Proteomes" id="UP001480973"/>
    </source>
</evidence>
<dbReference type="EMBL" id="JBBMES010000011">
    <property type="protein sequence ID" value="MEQ2535486.1"/>
    <property type="molecule type" value="Genomic_DNA"/>
</dbReference>
<keyword evidence="5 7" id="KW-0238">DNA-binding</keyword>
<evidence type="ECO:0000256" key="7">
    <source>
        <dbReference type="RuleBase" id="RU362124"/>
    </source>
</evidence>
<dbReference type="Pfam" id="PF04542">
    <property type="entry name" value="Sigma70_r2"/>
    <property type="match status" value="1"/>
</dbReference>